<evidence type="ECO:0000313" key="3">
    <source>
        <dbReference type="Proteomes" id="UP000615760"/>
    </source>
</evidence>
<organism evidence="2 3">
    <name type="scientific">Flavobacterium suaedae</name>
    <dbReference type="NCBI Taxonomy" id="1767027"/>
    <lineage>
        <taxon>Bacteria</taxon>
        <taxon>Pseudomonadati</taxon>
        <taxon>Bacteroidota</taxon>
        <taxon>Flavobacteriia</taxon>
        <taxon>Flavobacteriales</taxon>
        <taxon>Flavobacteriaceae</taxon>
        <taxon>Flavobacterium</taxon>
    </lineage>
</organism>
<gene>
    <name evidence="2" type="ORF">GCM10007424_12510</name>
</gene>
<keyword evidence="1" id="KW-1133">Transmembrane helix</keyword>
<evidence type="ECO:0000256" key="1">
    <source>
        <dbReference type="SAM" id="Phobius"/>
    </source>
</evidence>
<evidence type="ECO:0008006" key="4">
    <source>
        <dbReference type="Google" id="ProtNLM"/>
    </source>
</evidence>
<name>A0ABQ1JT92_9FLAO</name>
<proteinExistence type="predicted"/>
<protein>
    <recommendedName>
        <fullName evidence="4">DUF3379 family protein</fullName>
    </recommendedName>
</protein>
<accession>A0ABQ1JT92</accession>
<keyword evidence="1" id="KW-0472">Membrane</keyword>
<comment type="caution">
    <text evidence="2">The sequence shown here is derived from an EMBL/GenBank/DDBJ whole genome shotgun (WGS) entry which is preliminary data.</text>
</comment>
<keyword evidence="3" id="KW-1185">Reference proteome</keyword>
<keyword evidence="1" id="KW-0812">Transmembrane</keyword>
<evidence type="ECO:0000313" key="2">
    <source>
        <dbReference type="EMBL" id="GGB74101.1"/>
    </source>
</evidence>
<dbReference type="RefSeq" id="WP_188620401.1">
    <property type="nucleotide sequence ID" value="NZ_BMJE01000003.1"/>
</dbReference>
<dbReference type="EMBL" id="BMJE01000003">
    <property type="protein sequence ID" value="GGB74101.1"/>
    <property type="molecule type" value="Genomic_DNA"/>
</dbReference>
<dbReference type="Proteomes" id="UP000615760">
    <property type="component" value="Unassembled WGS sequence"/>
</dbReference>
<sequence length="150" mass="17188">MELRTVEKLLQKYFEAETSIAEENILREYFASTDVAPHLEHYRPLFGYFETEANKTFEKDLPLKPRKRNVVGWISVAASVVLLSGLFFITNNQSAPADELGTYEDPEVAFRETQKALNMLSNTVNVGVSGVEYLNEYEQSKQKVFKDNLK</sequence>
<feature type="transmembrane region" description="Helical" evidence="1">
    <location>
        <begin position="70"/>
        <end position="89"/>
    </location>
</feature>
<reference evidence="3" key="1">
    <citation type="journal article" date="2019" name="Int. J. Syst. Evol. Microbiol.">
        <title>The Global Catalogue of Microorganisms (GCM) 10K type strain sequencing project: providing services to taxonomists for standard genome sequencing and annotation.</title>
        <authorList>
            <consortium name="The Broad Institute Genomics Platform"/>
            <consortium name="The Broad Institute Genome Sequencing Center for Infectious Disease"/>
            <person name="Wu L."/>
            <person name="Ma J."/>
        </authorList>
    </citation>
    <scope>NUCLEOTIDE SEQUENCE [LARGE SCALE GENOMIC DNA]</scope>
    <source>
        <strain evidence="3">CGMCC 1.15461</strain>
    </source>
</reference>